<dbReference type="Proteomes" id="UP000191056">
    <property type="component" value="Unassembled WGS sequence"/>
</dbReference>
<dbReference type="SUPFAM" id="SSF89550">
    <property type="entry name" value="PHP domain-like"/>
    <property type="match status" value="1"/>
</dbReference>
<evidence type="ECO:0000313" key="6">
    <source>
        <dbReference type="Proteomes" id="UP000265930"/>
    </source>
</evidence>
<protein>
    <submittedName>
        <fullName evidence="2">Histidinol phosphatase</fullName>
    </submittedName>
</protein>
<reference evidence="2" key="3">
    <citation type="submission" date="2019-12" db="EMBL/GenBank/DDBJ databases">
        <title>Microbes associate with the intestines of laboratory mice.</title>
        <authorList>
            <person name="Navarre W."/>
            <person name="Wong E."/>
        </authorList>
    </citation>
    <scope>NUCLEOTIDE SEQUENCE</scope>
    <source>
        <strain evidence="2">NM79_F5</strain>
    </source>
</reference>
<reference evidence="3 5" key="1">
    <citation type="submission" date="2017-03" db="EMBL/GenBank/DDBJ databases">
        <title>Genome sequence of Clostridium chromiireducens DSM 23318.</title>
        <authorList>
            <person name="Poehlein A."/>
            <person name="Daniel R."/>
        </authorList>
    </citation>
    <scope>NUCLEOTIDE SEQUENCE [LARGE SCALE GENOMIC DNA]</scope>
    <source>
        <strain evidence="3 5">DSM 23318</strain>
    </source>
</reference>
<accession>A0A1V4IZ05</accession>
<dbReference type="OrthoDB" id="9801679at2"/>
<proteinExistence type="predicted"/>
<reference evidence="4 6" key="2">
    <citation type="submission" date="2018-08" db="EMBL/GenBank/DDBJ databases">
        <title>Genome of Clostridium chromiireducens C1, DSM12136.</title>
        <authorList>
            <person name="Xing M."/>
            <person name="Wei Y."/>
            <person name="Ang E.L."/>
            <person name="Zhao H."/>
            <person name="Zhang Y."/>
        </authorList>
    </citation>
    <scope>NUCLEOTIDE SEQUENCE [LARGE SCALE GENOMIC DNA]</scope>
    <source>
        <strain evidence="4 6">C1</strain>
    </source>
</reference>
<dbReference type="Proteomes" id="UP000265930">
    <property type="component" value="Unassembled WGS sequence"/>
</dbReference>
<gene>
    <name evidence="3" type="ORF">CLCHR_08740</name>
    <name evidence="4" type="ORF">D2A34_06980</name>
    <name evidence="2" type="ORF">GKZ28_10485</name>
</gene>
<evidence type="ECO:0000313" key="5">
    <source>
        <dbReference type="Proteomes" id="UP000191056"/>
    </source>
</evidence>
<name>A0A1V4IZ05_9CLOT</name>
<dbReference type="Proteomes" id="UP000656077">
    <property type="component" value="Unassembled WGS sequence"/>
</dbReference>
<dbReference type="InterPro" id="IPR016195">
    <property type="entry name" value="Pol/histidinol_Pase-like"/>
</dbReference>
<dbReference type="AlphaFoldDB" id="A0A1V4IZ05"/>
<dbReference type="InterPro" id="IPR003141">
    <property type="entry name" value="Pol/His_phosphatase_N"/>
</dbReference>
<keyword evidence="5" id="KW-1185">Reference proteome</keyword>
<evidence type="ECO:0000313" key="2">
    <source>
        <dbReference type="EMBL" id="MVX64116.1"/>
    </source>
</evidence>
<dbReference type="EMBL" id="MZGT01000009">
    <property type="protein sequence ID" value="OPJ65298.1"/>
    <property type="molecule type" value="Genomic_DNA"/>
</dbReference>
<comment type="caution">
    <text evidence="3">The sequence shown here is derived from an EMBL/GenBank/DDBJ whole genome shotgun (WGS) entry which is preliminary data.</text>
</comment>
<evidence type="ECO:0000313" key="3">
    <source>
        <dbReference type="EMBL" id="OPJ65298.1"/>
    </source>
</evidence>
<organism evidence="3 5">
    <name type="scientific">Clostridium chromiireducens</name>
    <dbReference type="NCBI Taxonomy" id="225345"/>
    <lineage>
        <taxon>Bacteria</taxon>
        <taxon>Bacillati</taxon>
        <taxon>Bacillota</taxon>
        <taxon>Clostridia</taxon>
        <taxon>Eubacteriales</taxon>
        <taxon>Clostridiaceae</taxon>
        <taxon>Clostridium</taxon>
    </lineage>
</organism>
<feature type="domain" description="Polymerase/histidinol phosphatase N-terminal" evidence="1">
    <location>
        <begin position="21"/>
        <end position="103"/>
    </location>
</feature>
<dbReference type="Gene3D" id="3.20.20.140">
    <property type="entry name" value="Metal-dependent hydrolases"/>
    <property type="match status" value="1"/>
</dbReference>
<sequence length="334" mass="38568">MGKRKSPKNNFNIDDLHFYYGIPHAHSGFSTGRGTPIEAFDYARHNGLDFLILTDHNNYLTKTIHIKNTELSKWDTAKYIAARYNKKHENFLALIGFESKTEPYGDINIINSNRFFTGSVNNLQLLVLWMLNNPNAFISINHPHKSIEYLEYNPILNKLITSIEVGNGSSPNKYQRYEKYYYYLLDKKWKLGAINGQDNHRLNFGDDENLTCIITDELTNTSLIDAFRNRRTFSTESRTLTMYFTINNDFMGDVLSLNDTNLQFSIFAHDPSHKISEIDILSSGGVVVKKITDLNLNKVKYLYNHEAPENELWYVVKIVLDNGKIAISSPIFRN</sequence>
<dbReference type="SMART" id="SM00481">
    <property type="entry name" value="POLIIIAc"/>
    <property type="match status" value="1"/>
</dbReference>
<dbReference type="STRING" id="225345.CLCHR_08740"/>
<evidence type="ECO:0000259" key="1">
    <source>
        <dbReference type="SMART" id="SM00481"/>
    </source>
</evidence>
<dbReference type="EMBL" id="QXDJ01000002">
    <property type="protein sequence ID" value="RII34946.1"/>
    <property type="molecule type" value="Genomic_DNA"/>
</dbReference>
<dbReference type="NCBIfam" id="NF038032">
    <property type="entry name" value="CehA_McbA_metalo"/>
    <property type="match status" value="1"/>
</dbReference>
<evidence type="ECO:0000313" key="4">
    <source>
        <dbReference type="EMBL" id="RII34946.1"/>
    </source>
</evidence>
<dbReference type="RefSeq" id="WP_079438466.1">
    <property type="nucleotide sequence ID" value="NZ_JBLZIA010000003.1"/>
</dbReference>
<dbReference type="EMBL" id="WSRQ01000014">
    <property type="protein sequence ID" value="MVX64116.1"/>
    <property type="molecule type" value="Genomic_DNA"/>
</dbReference>